<comment type="subunit">
    <text evidence="2">The accessory proteins ExbB and ExbD seem to form a complex with TonB.</text>
</comment>
<evidence type="ECO:0000256" key="1">
    <source>
        <dbReference type="ARBA" id="ARBA00004429"/>
    </source>
</evidence>
<evidence type="ECO:0000256" key="3">
    <source>
        <dbReference type="ARBA" id="ARBA00022093"/>
    </source>
</evidence>
<dbReference type="PANTHER" id="PTHR30625:SF14">
    <property type="entry name" value="BIOPOLYMER TRANSPORT PROTEIN EXBB"/>
    <property type="match status" value="1"/>
</dbReference>
<name>A0A839HQW4_9BURK</name>
<evidence type="ECO:0000256" key="13">
    <source>
        <dbReference type="SAM" id="Phobius"/>
    </source>
</evidence>
<keyword evidence="10 13" id="KW-0472">Membrane</keyword>
<evidence type="ECO:0000256" key="8">
    <source>
        <dbReference type="ARBA" id="ARBA00022927"/>
    </source>
</evidence>
<evidence type="ECO:0000256" key="9">
    <source>
        <dbReference type="ARBA" id="ARBA00022989"/>
    </source>
</evidence>
<evidence type="ECO:0000313" key="16">
    <source>
        <dbReference type="Proteomes" id="UP000586093"/>
    </source>
</evidence>
<evidence type="ECO:0000256" key="4">
    <source>
        <dbReference type="ARBA" id="ARBA00022448"/>
    </source>
</evidence>
<evidence type="ECO:0000256" key="12">
    <source>
        <dbReference type="RuleBase" id="RU004057"/>
    </source>
</evidence>
<feature type="transmembrane region" description="Helical" evidence="13">
    <location>
        <begin position="137"/>
        <end position="164"/>
    </location>
</feature>
<accession>A0A839HQW4</accession>
<dbReference type="AlphaFoldDB" id="A0A839HQW4"/>
<evidence type="ECO:0000256" key="5">
    <source>
        <dbReference type="ARBA" id="ARBA00022475"/>
    </source>
</evidence>
<comment type="function">
    <text evidence="11">Involved in the TonB-dependent energy-dependent transport of various receptor-bound substrates. Protects ExbD from proteolytic degradation and functionally stabilizes TonB.</text>
</comment>
<gene>
    <name evidence="15" type="ORF">H4F90_07600</name>
</gene>
<protein>
    <recommendedName>
        <fullName evidence="3">Biopolymer transport protein ExbB</fullName>
    </recommendedName>
</protein>
<dbReference type="InterPro" id="IPR002898">
    <property type="entry name" value="MotA_ExbB_proton_chnl"/>
</dbReference>
<keyword evidence="16" id="KW-1185">Reference proteome</keyword>
<reference evidence="15 16" key="1">
    <citation type="submission" date="2020-08" db="EMBL/GenBank/DDBJ databases">
        <title>Aquariorum lacteus gen. nov., sp. nov., a new member of the family Comamonadaceae, isolated from freshwater aquarium.</title>
        <authorList>
            <person name="Chun S.-J."/>
        </authorList>
    </citation>
    <scope>NUCLEOTIDE SEQUENCE [LARGE SCALE GENOMIC DNA]</scope>
    <source>
        <strain evidence="15 16">SJAQ100</strain>
    </source>
</reference>
<keyword evidence="7 13" id="KW-0812">Transmembrane</keyword>
<evidence type="ECO:0000256" key="10">
    <source>
        <dbReference type="ARBA" id="ARBA00023136"/>
    </source>
</evidence>
<evidence type="ECO:0000256" key="2">
    <source>
        <dbReference type="ARBA" id="ARBA00011471"/>
    </source>
</evidence>
<comment type="subcellular location">
    <subcellularLocation>
        <location evidence="1">Cell inner membrane</location>
        <topology evidence="1">Multi-pass membrane protein</topology>
    </subcellularLocation>
    <subcellularLocation>
        <location evidence="12">Membrane</location>
        <topology evidence="12">Multi-pass membrane protein</topology>
    </subcellularLocation>
</comment>
<organism evidence="15 16">
    <name type="scientific">Aquariibacter albus</name>
    <dbReference type="NCBI Taxonomy" id="2759899"/>
    <lineage>
        <taxon>Bacteria</taxon>
        <taxon>Pseudomonadati</taxon>
        <taxon>Pseudomonadota</taxon>
        <taxon>Betaproteobacteria</taxon>
        <taxon>Burkholderiales</taxon>
        <taxon>Sphaerotilaceae</taxon>
        <taxon>Aquariibacter</taxon>
    </lineage>
</organism>
<feature type="transmembrane region" description="Helical" evidence="13">
    <location>
        <begin position="23"/>
        <end position="44"/>
    </location>
</feature>
<comment type="caution">
    <text evidence="15">The sequence shown here is derived from an EMBL/GenBank/DDBJ whole genome shotgun (WGS) entry which is preliminary data.</text>
</comment>
<evidence type="ECO:0000256" key="11">
    <source>
        <dbReference type="ARBA" id="ARBA00024816"/>
    </source>
</evidence>
<dbReference type="InterPro" id="IPR050790">
    <property type="entry name" value="ExbB/TolQ_transport"/>
</dbReference>
<dbReference type="EMBL" id="JACIVI010000002">
    <property type="protein sequence ID" value="MBB1161840.1"/>
    <property type="molecule type" value="Genomic_DNA"/>
</dbReference>
<feature type="transmembrane region" description="Helical" evidence="13">
    <location>
        <begin position="184"/>
        <end position="204"/>
    </location>
</feature>
<evidence type="ECO:0000313" key="15">
    <source>
        <dbReference type="EMBL" id="MBB1161840.1"/>
    </source>
</evidence>
<keyword evidence="5" id="KW-1003">Cell membrane</keyword>
<proteinExistence type="inferred from homology"/>
<evidence type="ECO:0000259" key="14">
    <source>
        <dbReference type="Pfam" id="PF01618"/>
    </source>
</evidence>
<evidence type="ECO:0000256" key="6">
    <source>
        <dbReference type="ARBA" id="ARBA00022519"/>
    </source>
</evidence>
<keyword evidence="9 13" id="KW-1133">Transmembrane helix</keyword>
<keyword evidence="4 12" id="KW-0813">Transport</keyword>
<keyword evidence="6" id="KW-0997">Cell inner membrane</keyword>
<dbReference type="Pfam" id="PF01618">
    <property type="entry name" value="MotA_ExbB"/>
    <property type="match status" value="1"/>
</dbReference>
<dbReference type="PANTHER" id="PTHR30625">
    <property type="entry name" value="PROTEIN TOLQ"/>
    <property type="match status" value="1"/>
</dbReference>
<evidence type="ECO:0000256" key="7">
    <source>
        <dbReference type="ARBA" id="ARBA00022692"/>
    </source>
</evidence>
<dbReference type="GO" id="GO:0005886">
    <property type="term" value="C:plasma membrane"/>
    <property type="evidence" value="ECO:0007669"/>
    <property type="project" value="UniProtKB-SubCell"/>
</dbReference>
<dbReference type="GO" id="GO:0017038">
    <property type="term" value="P:protein import"/>
    <property type="evidence" value="ECO:0007669"/>
    <property type="project" value="TreeGrafter"/>
</dbReference>
<feature type="domain" description="MotA/TolQ/ExbB proton channel" evidence="14">
    <location>
        <begin position="108"/>
        <end position="209"/>
    </location>
</feature>
<dbReference type="Proteomes" id="UP000586093">
    <property type="component" value="Unassembled WGS sequence"/>
</dbReference>
<keyword evidence="8 12" id="KW-0653">Protein transport</keyword>
<comment type="similarity">
    <text evidence="12">Belongs to the exbB/tolQ family.</text>
</comment>
<dbReference type="RefSeq" id="WP_182663168.1">
    <property type="nucleotide sequence ID" value="NZ_JACIVI010000002.1"/>
</dbReference>
<sequence>MTESNPLGLAHLLASTDAVGRTLFVVLLLMSVASWTVMAVQALARWRGRQRGSAFLARFWAAPSLAAAGRELAETAPQEAFGRLALRALEARAHHDTHGAGDARRLAEAGGLHDFVERAIKQGLDEEALRAEHGLTLLATVGATAPFVGLFGTVWGVYHALIGIGSAGSLGTLDQVAGPVGEALVMTGLGLAVAIPAVIAYNVLVRGNRLLAGRLDGFAHQLMSLVATGAALGRGPAEAPSQAPLRVARSAQPA</sequence>